<dbReference type="Proteomes" id="UP001458880">
    <property type="component" value="Unassembled WGS sequence"/>
</dbReference>
<evidence type="ECO:0000313" key="2">
    <source>
        <dbReference type="Proteomes" id="UP001458880"/>
    </source>
</evidence>
<feature type="non-terminal residue" evidence="1">
    <location>
        <position position="1"/>
    </location>
</feature>
<sequence>LNAEQVRKEGTLEEVWKTFKEILYSNAKQVCGWEKYSQHTKSARWWNDQVKRTIGEKKSAWKKYLQTKIQEDRAKCIDRRNEAKKVVKT</sequence>
<reference evidence="1 2" key="1">
    <citation type="journal article" date="2024" name="BMC Genomics">
        <title>De novo assembly and annotation of Popillia japonica's genome with initial clues to its potential as an invasive pest.</title>
        <authorList>
            <person name="Cucini C."/>
            <person name="Boschi S."/>
            <person name="Funari R."/>
            <person name="Cardaioli E."/>
            <person name="Iannotti N."/>
            <person name="Marturano G."/>
            <person name="Paoli F."/>
            <person name="Bruttini M."/>
            <person name="Carapelli A."/>
            <person name="Frati F."/>
            <person name="Nardi F."/>
        </authorList>
    </citation>
    <scope>NUCLEOTIDE SEQUENCE [LARGE SCALE GENOMIC DNA]</scope>
    <source>
        <strain evidence="1">DMR45628</strain>
    </source>
</reference>
<name>A0AAW1GJL7_POPJA</name>
<keyword evidence="2" id="KW-1185">Reference proteome</keyword>
<dbReference type="EMBL" id="JASPKY010003156">
    <property type="protein sequence ID" value="KAK9663801.1"/>
    <property type="molecule type" value="Genomic_DNA"/>
</dbReference>
<accession>A0AAW1GJL7</accession>
<gene>
    <name evidence="1" type="ORF">QE152_g41370</name>
</gene>
<protein>
    <submittedName>
        <fullName evidence="1">Uncharacterized protein</fullName>
    </submittedName>
</protein>
<comment type="caution">
    <text evidence="1">The sequence shown here is derived from an EMBL/GenBank/DDBJ whole genome shotgun (WGS) entry which is preliminary data.</text>
</comment>
<dbReference type="AlphaFoldDB" id="A0AAW1GJL7"/>
<proteinExistence type="predicted"/>
<evidence type="ECO:0000313" key="1">
    <source>
        <dbReference type="EMBL" id="KAK9663801.1"/>
    </source>
</evidence>
<organism evidence="1 2">
    <name type="scientific">Popillia japonica</name>
    <name type="common">Japanese beetle</name>
    <dbReference type="NCBI Taxonomy" id="7064"/>
    <lineage>
        <taxon>Eukaryota</taxon>
        <taxon>Metazoa</taxon>
        <taxon>Ecdysozoa</taxon>
        <taxon>Arthropoda</taxon>
        <taxon>Hexapoda</taxon>
        <taxon>Insecta</taxon>
        <taxon>Pterygota</taxon>
        <taxon>Neoptera</taxon>
        <taxon>Endopterygota</taxon>
        <taxon>Coleoptera</taxon>
        <taxon>Polyphaga</taxon>
        <taxon>Scarabaeiformia</taxon>
        <taxon>Scarabaeidae</taxon>
        <taxon>Rutelinae</taxon>
        <taxon>Popillia</taxon>
    </lineage>
</organism>